<dbReference type="Gene3D" id="1.25.40.10">
    <property type="entry name" value="Tetratricopeptide repeat domain"/>
    <property type="match status" value="1"/>
</dbReference>
<keyword evidence="3" id="KW-1185">Reference proteome</keyword>
<dbReference type="PANTHER" id="PTHR37038:SF12">
    <property type="entry name" value="TRANSCRIPTIONAL REGULATOR"/>
    <property type="match status" value="1"/>
</dbReference>
<dbReference type="Proteomes" id="UP000831495">
    <property type="component" value="Chromosome"/>
</dbReference>
<dbReference type="CDD" id="cd00093">
    <property type="entry name" value="HTH_XRE"/>
    <property type="match status" value="1"/>
</dbReference>
<dbReference type="InterPro" id="IPR010057">
    <property type="entry name" value="Transcription_activator_Rgg_C"/>
</dbReference>
<gene>
    <name evidence="2" type="ORF">MOO45_06125</name>
</gene>
<organism evidence="2 3">
    <name type="scientific">Bombilactobacillus folatiphilus</name>
    <dbReference type="NCBI Taxonomy" id="2923362"/>
    <lineage>
        <taxon>Bacteria</taxon>
        <taxon>Bacillati</taxon>
        <taxon>Bacillota</taxon>
        <taxon>Bacilli</taxon>
        <taxon>Lactobacillales</taxon>
        <taxon>Lactobacillaceae</taxon>
        <taxon>Bombilactobacillus</taxon>
    </lineage>
</organism>
<dbReference type="InterPro" id="IPR001387">
    <property type="entry name" value="Cro/C1-type_HTH"/>
</dbReference>
<dbReference type="PROSITE" id="PS50943">
    <property type="entry name" value="HTH_CROC1"/>
    <property type="match status" value="1"/>
</dbReference>
<dbReference type="Pfam" id="PF21259">
    <property type="entry name" value="Rgg_C"/>
    <property type="match status" value="1"/>
</dbReference>
<evidence type="ECO:0000313" key="2">
    <source>
        <dbReference type="EMBL" id="UQS81776.1"/>
    </source>
</evidence>
<dbReference type="RefSeq" id="WP_249514044.1">
    <property type="nucleotide sequence ID" value="NZ_CP093366.1"/>
</dbReference>
<proteinExistence type="predicted"/>
<feature type="domain" description="HTH cro/C1-type" evidence="1">
    <location>
        <begin position="7"/>
        <end position="60"/>
    </location>
</feature>
<name>A0ABY4P852_9LACO</name>
<dbReference type="InterPro" id="IPR011990">
    <property type="entry name" value="TPR-like_helical_dom_sf"/>
</dbReference>
<dbReference type="SMART" id="SM00530">
    <property type="entry name" value="HTH_XRE"/>
    <property type="match status" value="1"/>
</dbReference>
<reference evidence="2" key="1">
    <citation type="journal article" date="2022" name="Int. J. Syst. Evol. Microbiol.">
        <title>Apilactobacillus apisilvae sp. nov., Nicolia spurrieriana gen. nov. sp. nov., Bombilactobacillus folatiphilus sp. nov. and Bombilactobacillus thymidiniphilus sp. nov., four new lactic acid bacterial isolates from stingless bees Tetragonula carbonaria and Austroplebeia australis.</title>
        <authorList>
            <person name="Oliphant S.A."/>
            <person name="Watson-Haigh N.S."/>
            <person name="Sumby K.M."/>
            <person name="Gardner J."/>
            <person name="Groom S."/>
            <person name="Jiranek V."/>
        </authorList>
    </citation>
    <scope>NUCLEOTIDE SEQUENCE</scope>
    <source>
        <strain evidence="2">SG4_D2</strain>
    </source>
</reference>
<protein>
    <submittedName>
        <fullName evidence="2">Helix-turn-helix domain-containing protein</fullName>
    </submittedName>
</protein>
<dbReference type="Pfam" id="PF01381">
    <property type="entry name" value="HTH_3"/>
    <property type="match status" value="1"/>
</dbReference>
<dbReference type="PANTHER" id="PTHR37038">
    <property type="entry name" value="TRANSCRIPTIONAL REGULATOR-RELATED"/>
    <property type="match status" value="1"/>
</dbReference>
<evidence type="ECO:0000313" key="3">
    <source>
        <dbReference type="Proteomes" id="UP000831495"/>
    </source>
</evidence>
<dbReference type="EMBL" id="CP093366">
    <property type="protein sequence ID" value="UQS81776.1"/>
    <property type="molecule type" value="Genomic_DNA"/>
</dbReference>
<dbReference type="InterPro" id="IPR053163">
    <property type="entry name" value="HTH-type_regulator_Rgg"/>
</dbReference>
<accession>A0ABY4P852</accession>
<sequence length="292" mass="34753">MEHGQLIRKLRKERNMSQAELAEGISSRTALSSFENKHSTISSDILFKYLERLNVTVQEYEFYLNDNVTPEKAYISEYFYNKVTKERDKEIAQRIHNFRAKYNDSHDFYFCCLSIELKLFLNRRNNKAIYQVDEDKQIIKDYLNHNQNWGHFEIALFSNCLYIFSSDYIRGTFPVLLKRTKKLSSIASYQNDLSIFLNNCIVLSFERQNFDDVNYYIDRLITISANTPRKAYDRMMCQYYLSLLQKLNYQPNQLATIIQQFNELGFTDHANELIKFKKQILKETKKTAKIAL</sequence>
<dbReference type="SUPFAM" id="SSF47413">
    <property type="entry name" value="lambda repressor-like DNA-binding domains"/>
    <property type="match status" value="1"/>
</dbReference>
<dbReference type="NCBIfam" id="TIGR01716">
    <property type="entry name" value="RGG_Cterm"/>
    <property type="match status" value="1"/>
</dbReference>
<evidence type="ECO:0000259" key="1">
    <source>
        <dbReference type="PROSITE" id="PS50943"/>
    </source>
</evidence>
<dbReference type="InterPro" id="IPR010982">
    <property type="entry name" value="Lambda_DNA-bd_dom_sf"/>
</dbReference>